<dbReference type="InterPro" id="IPR000462">
    <property type="entry name" value="CDP-OH_P_trans"/>
</dbReference>
<sequence>MTTLDWHGTGISARGPVAGVAAQLLLLAALGSGAGLRPVGWLAGTAYAVILAAILTGALLRSRARSLGPAGLVTLARAELVGGVTALVAMDLLGAHAPAAFVVALAAVALVLDGVDGHVARRTGTVSALGARFDMEVDAFLILVLSVFVARSAGPWVLAIGLMRYAFVAAGRLAPWLRAPLPPSFARKTVAASQGVILVVVAAGVAAPPVAAGLAGLALGLLAWSFGRDTGWLWRHRRTPARPPIPALT</sequence>
<feature type="transmembrane region" description="Helical" evidence="3">
    <location>
        <begin position="67"/>
        <end position="89"/>
    </location>
</feature>
<dbReference type="Pfam" id="PF01066">
    <property type="entry name" value="CDP-OH_P_transf"/>
    <property type="match status" value="1"/>
</dbReference>
<name>A0A919QYZ7_9ACTN</name>
<dbReference type="AlphaFoldDB" id="A0A919QYZ7"/>
<proteinExistence type="inferred from homology"/>
<feature type="transmembrane region" description="Helical" evidence="3">
    <location>
        <begin position="95"/>
        <end position="112"/>
    </location>
</feature>
<dbReference type="GO" id="GO:0016020">
    <property type="term" value="C:membrane"/>
    <property type="evidence" value="ECO:0007669"/>
    <property type="project" value="InterPro"/>
</dbReference>
<dbReference type="Proteomes" id="UP000655287">
    <property type="component" value="Unassembled WGS sequence"/>
</dbReference>
<dbReference type="InterPro" id="IPR048254">
    <property type="entry name" value="CDP_ALCOHOL_P_TRANSF_CS"/>
</dbReference>
<keyword evidence="3" id="KW-1133">Transmembrane helix</keyword>
<evidence type="ECO:0000256" key="1">
    <source>
        <dbReference type="ARBA" id="ARBA00022679"/>
    </source>
</evidence>
<gene>
    <name evidence="4" type="ORF">Sru01_17610</name>
</gene>
<comment type="similarity">
    <text evidence="2">Belongs to the CDP-alcohol phosphatidyltransferase class-I family.</text>
</comment>
<dbReference type="Gene3D" id="1.20.120.1760">
    <property type="match status" value="1"/>
</dbReference>
<comment type="caution">
    <text evidence="4">The sequence shown here is derived from an EMBL/GenBank/DDBJ whole genome shotgun (WGS) entry which is preliminary data.</text>
</comment>
<evidence type="ECO:0000313" key="5">
    <source>
        <dbReference type="Proteomes" id="UP000655287"/>
    </source>
</evidence>
<reference evidence="4" key="1">
    <citation type="submission" date="2021-01" db="EMBL/GenBank/DDBJ databases">
        <title>Whole genome shotgun sequence of Sphaerisporangium rufum NBRC 109079.</title>
        <authorList>
            <person name="Komaki H."/>
            <person name="Tamura T."/>
        </authorList>
    </citation>
    <scope>NUCLEOTIDE SEQUENCE</scope>
    <source>
        <strain evidence="4">NBRC 109079</strain>
    </source>
</reference>
<organism evidence="4 5">
    <name type="scientific">Sphaerisporangium rufum</name>
    <dbReference type="NCBI Taxonomy" id="1381558"/>
    <lineage>
        <taxon>Bacteria</taxon>
        <taxon>Bacillati</taxon>
        <taxon>Actinomycetota</taxon>
        <taxon>Actinomycetes</taxon>
        <taxon>Streptosporangiales</taxon>
        <taxon>Streptosporangiaceae</taxon>
        <taxon>Sphaerisporangium</taxon>
    </lineage>
</organism>
<feature type="transmembrane region" description="Helical" evidence="3">
    <location>
        <begin position="195"/>
        <end position="224"/>
    </location>
</feature>
<dbReference type="InterPro" id="IPR043130">
    <property type="entry name" value="CDP-OH_PTrfase_TM_dom"/>
</dbReference>
<dbReference type="PROSITE" id="PS00379">
    <property type="entry name" value="CDP_ALCOHOL_P_TRANSF"/>
    <property type="match status" value="1"/>
</dbReference>
<dbReference type="RefSeq" id="WP_239137147.1">
    <property type="nucleotide sequence ID" value="NZ_BOOU01000028.1"/>
</dbReference>
<dbReference type="EMBL" id="BOOU01000028">
    <property type="protein sequence ID" value="GII76779.1"/>
    <property type="molecule type" value="Genomic_DNA"/>
</dbReference>
<keyword evidence="5" id="KW-1185">Reference proteome</keyword>
<evidence type="ECO:0000256" key="2">
    <source>
        <dbReference type="RuleBase" id="RU003750"/>
    </source>
</evidence>
<evidence type="ECO:0000313" key="4">
    <source>
        <dbReference type="EMBL" id="GII76779.1"/>
    </source>
</evidence>
<evidence type="ECO:0000256" key="3">
    <source>
        <dbReference type="SAM" id="Phobius"/>
    </source>
</evidence>
<dbReference type="GO" id="GO:0008654">
    <property type="term" value="P:phospholipid biosynthetic process"/>
    <property type="evidence" value="ECO:0007669"/>
    <property type="project" value="InterPro"/>
</dbReference>
<accession>A0A919QYZ7</accession>
<keyword evidence="3" id="KW-0812">Transmembrane</keyword>
<keyword evidence="3" id="KW-0472">Membrane</keyword>
<dbReference type="GO" id="GO:0016780">
    <property type="term" value="F:phosphotransferase activity, for other substituted phosphate groups"/>
    <property type="evidence" value="ECO:0007669"/>
    <property type="project" value="InterPro"/>
</dbReference>
<protein>
    <submittedName>
        <fullName evidence="4">Membrane protein</fullName>
    </submittedName>
</protein>
<feature type="transmembrane region" description="Helical" evidence="3">
    <location>
        <begin position="41"/>
        <end position="60"/>
    </location>
</feature>
<keyword evidence="1 2" id="KW-0808">Transferase</keyword>